<keyword evidence="3" id="KW-1185">Reference proteome</keyword>
<evidence type="ECO:0000313" key="2">
    <source>
        <dbReference type="EMBL" id="GFH38881.1"/>
    </source>
</evidence>
<evidence type="ECO:0000256" key="1">
    <source>
        <dbReference type="SAM" id="MobiDB-lite"/>
    </source>
</evidence>
<accession>A0A6A0B2V9</accession>
<dbReference type="AlphaFoldDB" id="A0A6A0B2V9"/>
<dbReference type="Proteomes" id="UP000484988">
    <property type="component" value="Unassembled WGS sequence"/>
</dbReference>
<reference evidence="2 3" key="1">
    <citation type="submission" date="2020-02" db="EMBL/GenBank/DDBJ databases">
        <title>Whole Genome Shotgun Sequence of Streptomyces sp. strain CWH03.</title>
        <authorList>
            <person name="Dohra H."/>
            <person name="Kodani S."/>
            <person name="Yamamura H."/>
        </authorList>
    </citation>
    <scope>NUCLEOTIDE SEQUENCE [LARGE SCALE GENOMIC DNA]</scope>
    <source>
        <strain evidence="2 3">CWH03</strain>
    </source>
</reference>
<protein>
    <submittedName>
        <fullName evidence="2">Uncharacterized protein</fullName>
    </submittedName>
</protein>
<feature type="region of interest" description="Disordered" evidence="1">
    <location>
        <begin position="1"/>
        <end position="33"/>
    </location>
</feature>
<name>A0A6A0B2V9_9ACTN</name>
<gene>
    <name evidence="2" type="ORF">SCWH03_51440</name>
</gene>
<comment type="caution">
    <text evidence="2">The sequence shown here is derived from an EMBL/GenBank/DDBJ whole genome shotgun (WGS) entry which is preliminary data.</text>
</comment>
<feature type="compositionally biased region" description="Basic residues" evidence="1">
    <location>
        <begin position="1"/>
        <end position="10"/>
    </location>
</feature>
<evidence type="ECO:0000313" key="3">
    <source>
        <dbReference type="Proteomes" id="UP000484988"/>
    </source>
</evidence>
<dbReference type="EMBL" id="BLLG01000021">
    <property type="protein sequence ID" value="GFH38881.1"/>
    <property type="molecule type" value="Genomic_DNA"/>
</dbReference>
<sequence length="92" mass="10530">MTHWPHTPHLRRPDRVELMDESPAAGPTERQSAVNVDDVVAEKIAAARARAEREKRRRAALAAARKRGLAIRHATKLREANYRRTYPQKETP</sequence>
<organism evidence="2 3">
    <name type="scientific">Streptomyces pacificus</name>
    <dbReference type="NCBI Taxonomy" id="2705029"/>
    <lineage>
        <taxon>Bacteria</taxon>
        <taxon>Bacillati</taxon>
        <taxon>Actinomycetota</taxon>
        <taxon>Actinomycetes</taxon>
        <taxon>Kitasatosporales</taxon>
        <taxon>Streptomycetaceae</taxon>
        <taxon>Streptomyces</taxon>
    </lineage>
</organism>
<proteinExistence type="predicted"/>